<evidence type="ECO:0000256" key="5">
    <source>
        <dbReference type="SAM" id="Phobius"/>
    </source>
</evidence>
<evidence type="ECO:0000313" key="7">
    <source>
        <dbReference type="Proteomes" id="UP000076825"/>
    </source>
</evidence>
<dbReference type="AlphaFoldDB" id="A0A157PW19"/>
<dbReference type="RefSeq" id="WP_063491419.1">
    <property type="nucleotide sequence ID" value="NZ_CP016340.1"/>
</dbReference>
<name>A0A157PW19_9BORD</name>
<dbReference type="InterPro" id="IPR027417">
    <property type="entry name" value="P-loop_NTPase"/>
</dbReference>
<keyword evidence="4 5" id="KW-0472">Membrane</keyword>
<feature type="transmembrane region" description="Helical" evidence="5">
    <location>
        <begin position="58"/>
        <end position="84"/>
    </location>
</feature>
<evidence type="ECO:0000256" key="1">
    <source>
        <dbReference type="ARBA" id="ARBA00004651"/>
    </source>
</evidence>
<dbReference type="GO" id="GO:0005886">
    <property type="term" value="C:plasma membrane"/>
    <property type="evidence" value="ECO:0007669"/>
    <property type="project" value="UniProtKB-SubCell"/>
</dbReference>
<protein>
    <submittedName>
        <fullName evidence="6">ABC-type enterochelin transport system, ATPase component</fullName>
    </submittedName>
</protein>
<dbReference type="Proteomes" id="UP000076825">
    <property type="component" value="Chromosome 1"/>
</dbReference>
<dbReference type="SUPFAM" id="SSF52540">
    <property type="entry name" value="P-loop containing nucleoside triphosphate hydrolases"/>
    <property type="match status" value="1"/>
</dbReference>
<evidence type="ECO:0000313" key="6">
    <source>
        <dbReference type="EMBL" id="SAI66366.1"/>
    </source>
</evidence>
<dbReference type="PATRIC" id="fig|123899.6.peg.209"/>
<dbReference type="STRING" id="123899.SAMEA3906487_00225"/>
<dbReference type="OrthoDB" id="19727at2"/>
<proteinExistence type="predicted"/>
<dbReference type="Gene3D" id="3.40.50.300">
    <property type="entry name" value="P-loop containing nucleotide triphosphate hydrolases"/>
    <property type="match status" value="1"/>
</dbReference>
<evidence type="ECO:0000256" key="2">
    <source>
        <dbReference type="ARBA" id="ARBA00022692"/>
    </source>
</evidence>
<dbReference type="GO" id="GO:0005524">
    <property type="term" value="F:ATP binding"/>
    <property type="evidence" value="ECO:0007669"/>
    <property type="project" value="InterPro"/>
</dbReference>
<dbReference type="eggNOG" id="COG1132">
    <property type="taxonomic scope" value="Bacteria"/>
</dbReference>
<organism evidence="6 7">
    <name type="scientific">Bordetella trematum</name>
    <dbReference type="NCBI Taxonomy" id="123899"/>
    <lineage>
        <taxon>Bacteria</taxon>
        <taxon>Pseudomonadati</taxon>
        <taxon>Pseudomonadota</taxon>
        <taxon>Betaproteobacteria</taxon>
        <taxon>Burkholderiales</taxon>
        <taxon>Alcaligenaceae</taxon>
        <taxon>Bordetella</taxon>
    </lineage>
</organism>
<evidence type="ECO:0000256" key="4">
    <source>
        <dbReference type="ARBA" id="ARBA00023136"/>
    </source>
</evidence>
<dbReference type="EMBL" id="LT546645">
    <property type="protein sequence ID" value="SAI66366.1"/>
    <property type="molecule type" value="Genomic_DNA"/>
</dbReference>
<evidence type="ECO:0000256" key="3">
    <source>
        <dbReference type="ARBA" id="ARBA00022989"/>
    </source>
</evidence>
<accession>A0A157PW19</accession>
<feature type="transmembrane region" description="Helical" evidence="5">
    <location>
        <begin position="130"/>
        <end position="154"/>
    </location>
</feature>
<keyword evidence="3 5" id="KW-1133">Transmembrane helix</keyword>
<comment type="subcellular location">
    <subcellularLocation>
        <location evidence="1">Cell membrane</location>
        <topology evidence="1">Multi-pass membrane protein</topology>
    </subcellularLocation>
</comment>
<dbReference type="CDD" id="cd00267">
    <property type="entry name" value="ABC_ATPase"/>
    <property type="match status" value="1"/>
</dbReference>
<dbReference type="KEGG" id="btrm:SAMEA390648700225"/>
<keyword evidence="2 5" id="KW-0812">Transmembrane</keyword>
<gene>
    <name evidence="6" type="ORF">SAMEA3906487_00225</name>
</gene>
<dbReference type="SUPFAM" id="SSF90123">
    <property type="entry name" value="ABC transporter transmembrane region"/>
    <property type="match status" value="1"/>
</dbReference>
<dbReference type="GeneID" id="56588360"/>
<feature type="transmembrane region" description="Helical" evidence="5">
    <location>
        <begin position="160"/>
        <end position="177"/>
    </location>
</feature>
<sequence length="460" mass="50433">MTRQRAGLPSRLKTIFLHRAALWALLLVVLHQSMVASSAYFLTAAIEALQAGGPFQRPLLLYFLAMILPFVPGCLAYVAVCAWANAAHASVVRIFEQRYQGRPLLYRDSAWREKVESIVSRNTFSALSGYIHYLYGLASFSLNSLLSLLVIAYLLPAGIWQGYLVSVAACAAVIGVFSPRVDRLSTAAQDNLARYGQVLGSLWANVTLGNPANLLHWRARARETGARYYHSLTALEWVKQASNGLLGLVTLIPSAYLIYQMVTAPRVEPALVAATLVNLTRIFHILNSLGALVYQVLEFRAADAALRFVFEATTPPAQHAPQPPCEGILLNDAPIPDGPALVKQLRSAPCGRYTLRGPNGSGKTTLLLGLKAADPDNTLYLPVSFEQLAWRSALDGLSSGERMMRVLAEVGEMPEVRCLLLDEWDANLDQGNIRRADAALAELAQRKVVVEVRHRRSALH</sequence>
<keyword evidence="7" id="KW-1185">Reference proteome</keyword>
<dbReference type="InterPro" id="IPR036640">
    <property type="entry name" value="ABC1_TM_sf"/>
</dbReference>
<reference evidence="6 7" key="1">
    <citation type="submission" date="2016-04" db="EMBL/GenBank/DDBJ databases">
        <authorList>
            <consortium name="Pathogen Informatics"/>
        </authorList>
    </citation>
    <scope>NUCLEOTIDE SEQUENCE [LARGE SCALE GENOMIC DNA]</scope>
    <source>
        <strain evidence="6 7">H044680328</strain>
    </source>
</reference>